<dbReference type="InterPro" id="IPR011856">
    <property type="entry name" value="tRNA_endonuc-like_dom_sf"/>
</dbReference>
<evidence type="ECO:0000313" key="6">
    <source>
        <dbReference type="Proteomes" id="UP000295129"/>
    </source>
</evidence>
<evidence type="ECO:0000313" key="5">
    <source>
        <dbReference type="EMBL" id="TDN50890.1"/>
    </source>
</evidence>
<proteinExistence type="predicted"/>
<dbReference type="Pfam" id="PF04471">
    <property type="entry name" value="Mrr_cat"/>
    <property type="match status" value="1"/>
</dbReference>
<gene>
    <name evidence="5" type="ORF">C7389_108134</name>
</gene>
<keyword evidence="2" id="KW-0812">Transmembrane</keyword>
<dbReference type="OrthoDB" id="5782056at2"/>
<dbReference type="InterPro" id="IPR011335">
    <property type="entry name" value="Restrct_endonuc-II-like"/>
</dbReference>
<dbReference type="GO" id="GO:0003916">
    <property type="term" value="F:DNA topoisomerase activity"/>
    <property type="evidence" value="ECO:0007669"/>
    <property type="project" value="InterPro"/>
</dbReference>
<dbReference type="Proteomes" id="UP000295129">
    <property type="component" value="Unassembled WGS sequence"/>
</dbReference>
<evidence type="ECO:0000259" key="3">
    <source>
        <dbReference type="Pfam" id="PF01396"/>
    </source>
</evidence>
<dbReference type="EMBL" id="SNVV01000008">
    <property type="protein sequence ID" value="TDN50890.1"/>
    <property type="molecule type" value="Genomic_DNA"/>
</dbReference>
<dbReference type="AlphaFoldDB" id="A0A4R6DZR2"/>
<protein>
    <submittedName>
        <fullName evidence="5">Restriction system protein</fullName>
    </submittedName>
</protein>
<evidence type="ECO:0000256" key="2">
    <source>
        <dbReference type="SAM" id="Phobius"/>
    </source>
</evidence>
<dbReference type="GO" id="GO:0006265">
    <property type="term" value="P:DNA topological change"/>
    <property type="evidence" value="ECO:0007669"/>
    <property type="project" value="InterPro"/>
</dbReference>
<dbReference type="Pfam" id="PF01396">
    <property type="entry name" value="Zn_ribbon_Top1"/>
    <property type="match status" value="1"/>
</dbReference>
<keyword evidence="6" id="KW-1185">Reference proteome</keyword>
<dbReference type="Gene3D" id="3.30.65.10">
    <property type="entry name" value="Bacterial Topoisomerase I, domain 1"/>
    <property type="match status" value="1"/>
</dbReference>
<dbReference type="GO" id="GO:0009307">
    <property type="term" value="P:DNA restriction-modification system"/>
    <property type="evidence" value="ECO:0007669"/>
    <property type="project" value="InterPro"/>
</dbReference>
<name>A0A4R6DZR2_9RHOO</name>
<feature type="region of interest" description="Disordered" evidence="1">
    <location>
        <begin position="99"/>
        <end position="147"/>
    </location>
</feature>
<feature type="compositionally biased region" description="Low complexity" evidence="1">
    <location>
        <begin position="124"/>
        <end position="142"/>
    </location>
</feature>
<dbReference type="InterPro" id="IPR007560">
    <property type="entry name" value="Restrct_endonuc_IV_Mrr"/>
</dbReference>
<dbReference type="GO" id="GO:0015666">
    <property type="term" value="F:restriction endodeoxyribonuclease activity"/>
    <property type="evidence" value="ECO:0007669"/>
    <property type="project" value="TreeGrafter"/>
</dbReference>
<dbReference type="Gene3D" id="3.40.1350.10">
    <property type="match status" value="1"/>
</dbReference>
<dbReference type="InterPro" id="IPR013498">
    <property type="entry name" value="Topo_IA_Znf"/>
</dbReference>
<dbReference type="PANTHER" id="PTHR30015:SF7">
    <property type="entry name" value="TYPE IV METHYL-DIRECTED RESTRICTION ENZYME ECOKMRR"/>
    <property type="match status" value="1"/>
</dbReference>
<accession>A0A4R6DZR2</accession>
<dbReference type="InterPro" id="IPR052906">
    <property type="entry name" value="Type_IV_Methyl-Rstrct_Enzyme"/>
</dbReference>
<feature type="domain" description="Restriction endonuclease type IV Mrr" evidence="4">
    <location>
        <begin position="157"/>
        <end position="271"/>
    </location>
</feature>
<dbReference type="SUPFAM" id="SSF52980">
    <property type="entry name" value="Restriction endonuclease-like"/>
    <property type="match status" value="1"/>
</dbReference>
<feature type="domain" description="DNA topoisomerase type IA zn finger" evidence="3">
    <location>
        <begin position="295"/>
        <end position="327"/>
    </location>
</feature>
<sequence>MAAYRKRRKKKQGVIAVAMQSDWRLSAFLSACCLFAGTVILPGYAAGHPLLQPIFNVLALPAWGLAFLFAVIAVIRFLGRSSAGAGGTEALSAGTAFREQAPARPPVPAGGSAGGKTAAEQEHPASGLAAAGPAAGSRAELPPARPPRPTAWSLAALDQVEWKRFEDLCCAFYREKGIAARTTALGADGGVDIRLFQDEADAGRATAVVQCKALSRPVGVATVRELRGVMAHEKVDKGFFMAPRGFSPEARAFAADNRITLVDGKLFLAMLQRLPADASARLLALATEGDWTTPSCPQCGDKMTARESARGAFWGCRRFPGCRGRLPMRRPAQEEAV</sequence>
<evidence type="ECO:0000259" key="4">
    <source>
        <dbReference type="Pfam" id="PF04471"/>
    </source>
</evidence>
<dbReference type="GO" id="GO:0003677">
    <property type="term" value="F:DNA binding"/>
    <property type="evidence" value="ECO:0007669"/>
    <property type="project" value="InterPro"/>
</dbReference>
<comment type="caution">
    <text evidence="5">The sequence shown here is derived from an EMBL/GenBank/DDBJ whole genome shotgun (WGS) entry which is preliminary data.</text>
</comment>
<evidence type="ECO:0000256" key="1">
    <source>
        <dbReference type="SAM" id="MobiDB-lite"/>
    </source>
</evidence>
<dbReference type="RefSeq" id="WP_133591352.1">
    <property type="nucleotide sequence ID" value="NZ_SNVV01000008.1"/>
</dbReference>
<keyword evidence="2" id="KW-0472">Membrane</keyword>
<dbReference type="PANTHER" id="PTHR30015">
    <property type="entry name" value="MRR RESTRICTION SYSTEM PROTEIN"/>
    <property type="match status" value="1"/>
</dbReference>
<dbReference type="SUPFAM" id="SSF57783">
    <property type="entry name" value="Zinc beta-ribbon"/>
    <property type="match status" value="1"/>
</dbReference>
<keyword evidence="2" id="KW-1133">Transmembrane helix</keyword>
<organism evidence="5 6">
    <name type="scientific">Azoarcus indigens</name>
    <dbReference type="NCBI Taxonomy" id="29545"/>
    <lineage>
        <taxon>Bacteria</taxon>
        <taxon>Pseudomonadati</taxon>
        <taxon>Pseudomonadota</taxon>
        <taxon>Betaproteobacteria</taxon>
        <taxon>Rhodocyclales</taxon>
        <taxon>Zoogloeaceae</taxon>
        <taxon>Azoarcus</taxon>
    </lineage>
</organism>
<dbReference type="GO" id="GO:0005694">
    <property type="term" value="C:chromosome"/>
    <property type="evidence" value="ECO:0007669"/>
    <property type="project" value="InterPro"/>
</dbReference>
<feature type="transmembrane region" description="Helical" evidence="2">
    <location>
        <begin position="55"/>
        <end position="78"/>
    </location>
</feature>
<reference evidence="5 6" key="1">
    <citation type="submission" date="2019-03" db="EMBL/GenBank/DDBJ databases">
        <title>Genomic Encyclopedia of Type Strains, Phase IV (KMG-IV): sequencing the most valuable type-strain genomes for metagenomic binning, comparative biology and taxonomic classification.</title>
        <authorList>
            <person name="Goeker M."/>
        </authorList>
    </citation>
    <scope>NUCLEOTIDE SEQUENCE [LARGE SCALE GENOMIC DNA]</scope>
    <source>
        <strain evidence="5 6">DSM 12121</strain>
    </source>
</reference>